<dbReference type="InterPro" id="IPR026100">
    <property type="entry name" value="Tmem223"/>
</dbReference>
<evidence type="ECO:0000256" key="1">
    <source>
        <dbReference type="SAM" id="Phobius"/>
    </source>
</evidence>
<gene>
    <name evidence="3" type="ORF">HPB48_011779</name>
</gene>
<sequence>MFFQGLGCLSLLRVQAARVAVRAKNGTFLFGTRSSSSMPAHQQPSARLPFEVDTNVAKHTEIYRYDNFRLFMAIRIFAVTQAFIWAYMANFCYSVTDPVKAQPKEEEQRERVGGFLDVVRQRLTTDRYRYGLTALCSMFGILVVGAATVFTRRNVRSVVLLKGGQRVFVQTYTPFKDLRSFDVPLEDINCLQSRHQKSNYISLKIRGHWLYYVLDQRGIFPYPQLFDNTVGISRKLK</sequence>
<keyword evidence="1" id="KW-0472">Membrane</keyword>
<accession>A0A9J6GKN9</accession>
<dbReference type="VEuPathDB" id="VectorBase:HLOH_046143"/>
<comment type="caution">
    <text evidence="3">The sequence shown here is derived from an EMBL/GenBank/DDBJ whole genome shotgun (WGS) entry which is preliminary data.</text>
</comment>
<dbReference type="GO" id="GO:0005739">
    <property type="term" value="C:mitochondrion"/>
    <property type="evidence" value="ECO:0007669"/>
    <property type="project" value="TreeGrafter"/>
</dbReference>
<dbReference type="Proteomes" id="UP000821853">
    <property type="component" value="Chromosome 5"/>
</dbReference>
<dbReference type="Pfam" id="PF06979">
    <property type="entry name" value="TMEM70"/>
    <property type="match status" value="1"/>
</dbReference>
<evidence type="ECO:0008006" key="5">
    <source>
        <dbReference type="Google" id="ProtNLM"/>
    </source>
</evidence>
<evidence type="ECO:0000313" key="4">
    <source>
        <dbReference type="Proteomes" id="UP000821853"/>
    </source>
</evidence>
<dbReference type="OMA" id="PLEHISC"/>
<feature type="chain" id="PRO_5039894392" description="Transmembrane protein 223" evidence="2">
    <location>
        <begin position="17"/>
        <end position="237"/>
    </location>
</feature>
<dbReference type="InterPro" id="IPR045325">
    <property type="entry name" value="TMEM70/TMEM186/TMEM223"/>
</dbReference>
<feature type="transmembrane region" description="Helical" evidence="1">
    <location>
        <begin position="130"/>
        <end position="150"/>
    </location>
</feature>
<dbReference type="GO" id="GO:0007399">
    <property type="term" value="P:nervous system development"/>
    <property type="evidence" value="ECO:0007669"/>
    <property type="project" value="TreeGrafter"/>
</dbReference>
<feature type="transmembrane region" description="Helical" evidence="1">
    <location>
        <begin position="68"/>
        <end position="88"/>
    </location>
</feature>
<keyword evidence="1" id="KW-0812">Transmembrane</keyword>
<keyword evidence="2" id="KW-0732">Signal</keyword>
<protein>
    <recommendedName>
        <fullName evidence="5">Transmembrane protein 223</fullName>
    </recommendedName>
</protein>
<name>A0A9J6GKN9_HAELO</name>
<keyword evidence="4" id="KW-1185">Reference proteome</keyword>
<dbReference type="PANTHER" id="PTHR14549">
    <property type="entry name" value="TRANSMEMBRANE PROTEIN 223"/>
    <property type="match status" value="1"/>
</dbReference>
<dbReference type="OrthoDB" id="5950063at2759"/>
<evidence type="ECO:0000256" key="2">
    <source>
        <dbReference type="SAM" id="SignalP"/>
    </source>
</evidence>
<feature type="signal peptide" evidence="2">
    <location>
        <begin position="1"/>
        <end position="16"/>
    </location>
</feature>
<dbReference type="AlphaFoldDB" id="A0A9J6GKN9"/>
<proteinExistence type="predicted"/>
<keyword evidence="1" id="KW-1133">Transmembrane helix</keyword>
<dbReference type="EMBL" id="JABSTR010000007">
    <property type="protein sequence ID" value="KAH9375867.1"/>
    <property type="molecule type" value="Genomic_DNA"/>
</dbReference>
<organism evidence="3 4">
    <name type="scientific">Haemaphysalis longicornis</name>
    <name type="common">Bush tick</name>
    <dbReference type="NCBI Taxonomy" id="44386"/>
    <lineage>
        <taxon>Eukaryota</taxon>
        <taxon>Metazoa</taxon>
        <taxon>Ecdysozoa</taxon>
        <taxon>Arthropoda</taxon>
        <taxon>Chelicerata</taxon>
        <taxon>Arachnida</taxon>
        <taxon>Acari</taxon>
        <taxon>Parasitiformes</taxon>
        <taxon>Ixodida</taxon>
        <taxon>Ixodoidea</taxon>
        <taxon>Ixodidae</taxon>
        <taxon>Haemaphysalinae</taxon>
        <taxon>Haemaphysalis</taxon>
    </lineage>
</organism>
<evidence type="ECO:0000313" key="3">
    <source>
        <dbReference type="EMBL" id="KAH9375867.1"/>
    </source>
</evidence>
<reference evidence="3 4" key="1">
    <citation type="journal article" date="2020" name="Cell">
        <title>Large-Scale Comparative Analyses of Tick Genomes Elucidate Their Genetic Diversity and Vector Capacities.</title>
        <authorList>
            <consortium name="Tick Genome and Microbiome Consortium (TIGMIC)"/>
            <person name="Jia N."/>
            <person name="Wang J."/>
            <person name="Shi W."/>
            <person name="Du L."/>
            <person name="Sun Y."/>
            <person name="Zhan W."/>
            <person name="Jiang J.F."/>
            <person name="Wang Q."/>
            <person name="Zhang B."/>
            <person name="Ji P."/>
            <person name="Bell-Sakyi L."/>
            <person name="Cui X.M."/>
            <person name="Yuan T.T."/>
            <person name="Jiang B.G."/>
            <person name="Yang W.F."/>
            <person name="Lam T.T."/>
            <person name="Chang Q.C."/>
            <person name="Ding S.J."/>
            <person name="Wang X.J."/>
            <person name="Zhu J.G."/>
            <person name="Ruan X.D."/>
            <person name="Zhao L."/>
            <person name="Wei J.T."/>
            <person name="Ye R.Z."/>
            <person name="Que T.C."/>
            <person name="Du C.H."/>
            <person name="Zhou Y.H."/>
            <person name="Cheng J.X."/>
            <person name="Dai P.F."/>
            <person name="Guo W.B."/>
            <person name="Han X.H."/>
            <person name="Huang E.J."/>
            <person name="Li L.F."/>
            <person name="Wei W."/>
            <person name="Gao Y.C."/>
            <person name="Liu J.Z."/>
            <person name="Shao H.Z."/>
            <person name="Wang X."/>
            <person name="Wang C.C."/>
            <person name="Yang T.C."/>
            <person name="Huo Q.B."/>
            <person name="Li W."/>
            <person name="Chen H.Y."/>
            <person name="Chen S.E."/>
            <person name="Zhou L.G."/>
            <person name="Ni X.B."/>
            <person name="Tian J.H."/>
            <person name="Sheng Y."/>
            <person name="Liu T."/>
            <person name="Pan Y.S."/>
            <person name="Xia L.Y."/>
            <person name="Li J."/>
            <person name="Zhao F."/>
            <person name="Cao W.C."/>
        </authorList>
    </citation>
    <scope>NUCLEOTIDE SEQUENCE [LARGE SCALE GENOMIC DNA]</scope>
    <source>
        <strain evidence="3">HaeL-2018</strain>
    </source>
</reference>
<dbReference type="PANTHER" id="PTHR14549:SF2">
    <property type="entry name" value="TRANSMEMBRANE PROTEIN 223"/>
    <property type="match status" value="1"/>
</dbReference>